<evidence type="ECO:0000313" key="1">
    <source>
        <dbReference type="EMBL" id="EME83433.1"/>
    </source>
</evidence>
<organism evidence="1 2">
    <name type="scientific">Pseudocercospora fijiensis (strain CIRAD86)</name>
    <name type="common">Black leaf streak disease fungus</name>
    <name type="synonym">Mycosphaerella fijiensis</name>
    <dbReference type="NCBI Taxonomy" id="383855"/>
    <lineage>
        <taxon>Eukaryota</taxon>
        <taxon>Fungi</taxon>
        <taxon>Dikarya</taxon>
        <taxon>Ascomycota</taxon>
        <taxon>Pezizomycotina</taxon>
        <taxon>Dothideomycetes</taxon>
        <taxon>Dothideomycetidae</taxon>
        <taxon>Mycosphaerellales</taxon>
        <taxon>Mycosphaerellaceae</taxon>
        <taxon>Pseudocercospora</taxon>
    </lineage>
</organism>
<proteinExistence type="predicted"/>
<keyword evidence="2" id="KW-1185">Reference proteome</keyword>
<accession>M3B237</accession>
<protein>
    <submittedName>
        <fullName evidence="1">Uncharacterized protein</fullName>
    </submittedName>
</protein>
<name>M3B237_PSEFD</name>
<gene>
    <name evidence="1" type="ORF">MYCFIDRAFT_174870</name>
</gene>
<reference evidence="1 2" key="1">
    <citation type="journal article" date="2012" name="PLoS Pathog.">
        <title>Diverse lifestyles and strategies of plant pathogenesis encoded in the genomes of eighteen Dothideomycetes fungi.</title>
        <authorList>
            <person name="Ohm R.A."/>
            <person name="Feau N."/>
            <person name="Henrissat B."/>
            <person name="Schoch C.L."/>
            <person name="Horwitz B.A."/>
            <person name="Barry K.W."/>
            <person name="Condon B.J."/>
            <person name="Copeland A.C."/>
            <person name="Dhillon B."/>
            <person name="Glaser F."/>
            <person name="Hesse C.N."/>
            <person name="Kosti I."/>
            <person name="LaButti K."/>
            <person name="Lindquist E.A."/>
            <person name="Lucas S."/>
            <person name="Salamov A.A."/>
            <person name="Bradshaw R.E."/>
            <person name="Ciuffetti L."/>
            <person name="Hamelin R.C."/>
            <person name="Kema G.H.J."/>
            <person name="Lawrence C."/>
            <person name="Scott J.A."/>
            <person name="Spatafora J.W."/>
            <person name="Turgeon B.G."/>
            <person name="de Wit P.J.G.M."/>
            <person name="Zhong S."/>
            <person name="Goodwin S.B."/>
            <person name="Grigoriev I.V."/>
        </authorList>
    </citation>
    <scope>NUCLEOTIDE SEQUENCE [LARGE SCALE GENOMIC DNA]</scope>
    <source>
        <strain evidence="1 2">CIRAD86</strain>
    </source>
</reference>
<dbReference type="AlphaFoldDB" id="M3B237"/>
<dbReference type="KEGG" id="pfj:MYCFIDRAFT_174870"/>
<dbReference type="HOGENOM" id="CLU_1603465_0_0_1"/>
<dbReference type="Proteomes" id="UP000016932">
    <property type="component" value="Unassembled WGS sequence"/>
</dbReference>
<dbReference type="RefSeq" id="XP_007926652.1">
    <property type="nucleotide sequence ID" value="XM_007928461.1"/>
</dbReference>
<dbReference type="GeneID" id="19333265"/>
<sequence>MAQTPATAGWSALTKPRISAVPQKPHIPPALSSLTHAIGRLQPDAAVEEVHAHPSCVLLFIRYHAKRVSHFFPGMPRRNTSAWPQFRITSTKEEESFATSPPVPESIIVYCAWGRVGYANHASPSEPRTLLLLSSTVPPPVTTASKSSHVYLKSAATVHTSSLGFL</sequence>
<dbReference type="EMBL" id="KB446558">
    <property type="protein sequence ID" value="EME83433.1"/>
    <property type="molecule type" value="Genomic_DNA"/>
</dbReference>
<evidence type="ECO:0000313" key="2">
    <source>
        <dbReference type="Proteomes" id="UP000016932"/>
    </source>
</evidence>
<dbReference type="VEuPathDB" id="FungiDB:MYCFIDRAFT_174870"/>